<evidence type="ECO:0000313" key="1">
    <source>
        <dbReference type="EMBL" id="BDQ38857.1"/>
    </source>
</evidence>
<reference evidence="1 2" key="1">
    <citation type="submission" date="2022-08" db="EMBL/GenBank/DDBJ databases">
        <title>Genome Sequence of the sulphate-reducing bacterium, Pseudodesulfovibrio sp. SYK.</title>
        <authorList>
            <person name="Kondo R."/>
            <person name="Kataoka T."/>
        </authorList>
    </citation>
    <scope>NUCLEOTIDE SEQUENCE [LARGE SCALE GENOMIC DNA]</scope>
    <source>
        <strain evidence="1 2">SYK</strain>
    </source>
</reference>
<dbReference type="RefSeq" id="WP_281761347.1">
    <property type="nucleotide sequence ID" value="NZ_AP026709.1"/>
</dbReference>
<name>A0ABN6S962_9BACT</name>
<dbReference type="EMBL" id="AP026709">
    <property type="protein sequence ID" value="BDQ38857.1"/>
    <property type="molecule type" value="Genomic_DNA"/>
</dbReference>
<accession>A0ABN6S962</accession>
<sequence length="240" mass="27606">MITNTHIDNTKFTFPHASEATQKADKAKHFANKYKSSGTHSLKSAWFHGGAHCYLAAYSALSPIVEELVITSAVAVVEHIIHVADELDKMDLIDMPDRRKRKEQNKYLRKALEAYLPTFYQTPVEKALYYTTPDAGYHDATQIFHNVIKNLPNDISPQTIYENKQPILTLMMEHVSEKVDQADVIKFVTTYDPFTPRHHALGKRQKERLTRRANERFQRLDPSRTAYDVAMATHYQDMVA</sequence>
<dbReference type="Proteomes" id="UP001317742">
    <property type="component" value="Chromosome"/>
</dbReference>
<gene>
    <name evidence="1" type="ORF">SYK_32170</name>
</gene>
<keyword evidence="2" id="KW-1185">Reference proteome</keyword>
<evidence type="ECO:0000313" key="2">
    <source>
        <dbReference type="Proteomes" id="UP001317742"/>
    </source>
</evidence>
<protein>
    <submittedName>
        <fullName evidence="1">Uncharacterized protein</fullName>
    </submittedName>
</protein>
<organism evidence="1 2">
    <name type="scientific">Pseudodesulfovibrio nedwellii</name>
    <dbReference type="NCBI Taxonomy" id="2973072"/>
    <lineage>
        <taxon>Bacteria</taxon>
        <taxon>Pseudomonadati</taxon>
        <taxon>Thermodesulfobacteriota</taxon>
        <taxon>Desulfovibrionia</taxon>
        <taxon>Desulfovibrionales</taxon>
        <taxon>Desulfovibrionaceae</taxon>
    </lineage>
</organism>
<proteinExistence type="predicted"/>